<dbReference type="Proteomes" id="UP001215097">
    <property type="component" value="Chromosome"/>
</dbReference>
<evidence type="ECO:0000256" key="1">
    <source>
        <dbReference type="SAM" id="Phobius"/>
    </source>
</evidence>
<keyword evidence="1" id="KW-1133">Transmembrane helix</keyword>
<gene>
    <name evidence="2" type="ORF">KV395_13985</name>
</gene>
<accession>A0ABY7XQA0</accession>
<keyword evidence="1" id="KW-0472">Membrane</keyword>
<name>A0ABY7XQA0_MICLT</name>
<evidence type="ECO:0000313" key="2">
    <source>
        <dbReference type="EMBL" id="WDM44290.1"/>
    </source>
</evidence>
<sequence length="203" mass="20865">MNNGPKEGIYLDAALGVIGEQIEERIDEMSRRRRLLMRVAVLALSAVTVVSGSYAAAALSGVFGSPDAAPAPAASTVDARVLCIDGGDAADAPFFTVSYRVPAAEDTDEVALCSAARELLASDAADMADSTPETVVAVAAGLFDETTAAAPGFVVEGASFAPLRLRSGVAAVTPTICVDARATIVLFARDDEQRIAVCTETGR</sequence>
<protein>
    <submittedName>
        <fullName evidence="2">Uncharacterized protein</fullName>
    </submittedName>
</protein>
<dbReference type="EMBL" id="CP078075">
    <property type="protein sequence ID" value="WDM44290.1"/>
    <property type="molecule type" value="Genomic_DNA"/>
</dbReference>
<reference evidence="2 3" key="1">
    <citation type="submission" date="2021-06" db="EMBL/GenBank/DDBJ databases">
        <title>Genome-based taxonomic framework of Microbacterium strains isolated from marine environment, the description of four new species and reclassification of four preexisting species.</title>
        <authorList>
            <person name="Lee S.D."/>
            <person name="Kim S.-M."/>
            <person name="Byeon Y.-S."/>
            <person name="Yang H.L."/>
            <person name="Kim I.S."/>
        </authorList>
    </citation>
    <scope>NUCLEOTIDE SEQUENCE [LARGE SCALE GENOMIC DNA]</scope>
    <source>
        <strain evidence="2 3">KACC 14465</strain>
    </source>
</reference>
<keyword evidence="1" id="KW-0812">Transmembrane</keyword>
<proteinExistence type="predicted"/>
<dbReference type="RefSeq" id="WP_282214422.1">
    <property type="nucleotide sequence ID" value="NZ_BAAAUN010000001.1"/>
</dbReference>
<feature type="transmembrane region" description="Helical" evidence="1">
    <location>
        <begin position="35"/>
        <end position="57"/>
    </location>
</feature>
<organism evidence="2 3">
    <name type="scientific">Microbacterium luteolum</name>
    <name type="common">Aureobacterium luteolum</name>
    <dbReference type="NCBI Taxonomy" id="69367"/>
    <lineage>
        <taxon>Bacteria</taxon>
        <taxon>Bacillati</taxon>
        <taxon>Actinomycetota</taxon>
        <taxon>Actinomycetes</taxon>
        <taxon>Micrococcales</taxon>
        <taxon>Microbacteriaceae</taxon>
        <taxon>Microbacterium</taxon>
    </lineage>
</organism>
<evidence type="ECO:0000313" key="3">
    <source>
        <dbReference type="Proteomes" id="UP001215097"/>
    </source>
</evidence>
<keyword evidence="3" id="KW-1185">Reference proteome</keyword>